<gene>
    <name evidence="6" type="ORF">A8806_10826</name>
</gene>
<dbReference type="SUPFAM" id="SSF46689">
    <property type="entry name" value="Homeodomain-like"/>
    <property type="match status" value="1"/>
</dbReference>
<feature type="domain" description="HTH rpiR-type" evidence="4">
    <location>
        <begin position="1"/>
        <end position="75"/>
    </location>
</feature>
<protein>
    <submittedName>
        <fullName evidence="6">RpiR family transcriptional regulator</fullName>
    </submittedName>
</protein>
<accession>A0A2Y9BFI7</accession>
<sequence length="238" mass="27061">MEIFNYEVVKSLNDLELLVYDYIMKNKQTVVYMTVRELAQAVHVSTSTVMRMCKKAGFDGYSEFKVKFKMYMEKDEAKQDIEDLQEMQEYFQKAGAQASQRNLNEAADIVREARQVIFIGLGTSGILGKYGARYFSNLGKFSQYIEDPYFPVVDAAAGTAVIALSVSGETEQVIQMVNQFKENKCKIISITNRSSTTLAKISDYNLSYYVMEQNMGNHINTTTQVPVVYLIEAIGRRL</sequence>
<dbReference type="RefSeq" id="WP_330405355.1">
    <property type="nucleotide sequence ID" value="NZ_BAAACK010000003.1"/>
</dbReference>
<evidence type="ECO:0000259" key="4">
    <source>
        <dbReference type="PROSITE" id="PS51071"/>
    </source>
</evidence>
<dbReference type="InterPro" id="IPR046348">
    <property type="entry name" value="SIS_dom_sf"/>
</dbReference>
<dbReference type="Pfam" id="PF01418">
    <property type="entry name" value="HTH_6"/>
    <property type="match status" value="1"/>
</dbReference>
<dbReference type="InterPro" id="IPR035472">
    <property type="entry name" value="RpiR-like_SIS"/>
</dbReference>
<dbReference type="GO" id="GO:0097367">
    <property type="term" value="F:carbohydrate derivative binding"/>
    <property type="evidence" value="ECO:0007669"/>
    <property type="project" value="InterPro"/>
</dbReference>
<dbReference type="PANTHER" id="PTHR30514">
    <property type="entry name" value="GLUCOKINASE"/>
    <property type="match status" value="1"/>
</dbReference>
<dbReference type="SUPFAM" id="SSF53697">
    <property type="entry name" value="SIS domain"/>
    <property type="match status" value="1"/>
</dbReference>
<feature type="domain" description="SIS" evidence="5">
    <location>
        <begin position="106"/>
        <end position="238"/>
    </location>
</feature>
<evidence type="ECO:0000256" key="1">
    <source>
        <dbReference type="ARBA" id="ARBA00023015"/>
    </source>
</evidence>
<dbReference type="InterPro" id="IPR047640">
    <property type="entry name" value="RpiR-like"/>
</dbReference>
<dbReference type="GO" id="GO:0003677">
    <property type="term" value="F:DNA binding"/>
    <property type="evidence" value="ECO:0007669"/>
    <property type="project" value="UniProtKB-KW"/>
</dbReference>
<proteinExistence type="predicted"/>
<dbReference type="InterPro" id="IPR009057">
    <property type="entry name" value="Homeodomain-like_sf"/>
</dbReference>
<comment type="caution">
    <text evidence="6">The sequence shown here is derived from an EMBL/GenBank/DDBJ whole genome shotgun (WGS) entry which is preliminary data.</text>
</comment>
<name>A0A2Y9BFI7_9FIRM</name>
<keyword evidence="7" id="KW-1185">Reference proteome</keyword>
<evidence type="ECO:0000313" key="7">
    <source>
        <dbReference type="Proteomes" id="UP000245845"/>
    </source>
</evidence>
<keyword evidence="3" id="KW-0804">Transcription</keyword>
<dbReference type="InterPro" id="IPR000281">
    <property type="entry name" value="HTH_RpiR"/>
</dbReference>
<dbReference type="GO" id="GO:1901135">
    <property type="term" value="P:carbohydrate derivative metabolic process"/>
    <property type="evidence" value="ECO:0007669"/>
    <property type="project" value="InterPro"/>
</dbReference>
<dbReference type="InterPro" id="IPR001347">
    <property type="entry name" value="SIS_dom"/>
</dbReference>
<dbReference type="PANTHER" id="PTHR30514:SF1">
    <property type="entry name" value="HTH-TYPE TRANSCRIPTIONAL REGULATOR HEXR-RELATED"/>
    <property type="match status" value="1"/>
</dbReference>
<organism evidence="6 7">
    <name type="scientific">Faecalicatena orotica</name>
    <dbReference type="NCBI Taxonomy" id="1544"/>
    <lineage>
        <taxon>Bacteria</taxon>
        <taxon>Bacillati</taxon>
        <taxon>Bacillota</taxon>
        <taxon>Clostridia</taxon>
        <taxon>Lachnospirales</taxon>
        <taxon>Lachnospiraceae</taxon>
        <taxon>Faecalicatena</taxon>
    </lineage>
</organism>
<dbReference type="Gene3D" id="3.40.50.10490">
    <property type="entry name" value="Glucose-6-phosphate isomerase like protein, domain 1"/>
    <property type="match status" value="1"/>
</dbReference>
<dbReference type="Proteomes" id="UP000245845">
    <property type="component" value="Unassembled WGS sequence"/>
</dbReference>
<dbReference type="EMBL" id="QGDL01000008">
    <property type="protein sequence ID" value="PWJ28511.1"/>
    <property type="molecule type" value="Genomic_DNA"/>
</dbReference>
<evidence type="ECO:0000256" key="3">
    <source>
        <dbReference type="ARBA" id="ARBA00023163"/>
    </source>
</evidence>
<dbReference type="CDD" id="cd05013">
    <property type="entry name" value="SIS_RpiR"/>
    <property type="match status" value="1"/>
</dbReference>
<dbReference type="PROSITE" id="PS51464">
    <property type="entry name" value="SIS"/>
    <property type="match status" value="1"/>
</dbReference>
<reference evidence="6 7" key="1">
    <citation type="submission" date="2018-05" db="EMBL/GenBank/DDBJ databases">
        <title>The Hungate 1000. A catalogue of reference genomes from the rumen microbiome.</title>
        <authorList>
            <person name="Kelly W."/>
        </authorList>
    </citation>
    <scope>NUCLEOTIDE SEQUENCE [LARGE SCALE GENOMIC DNA]</scope>
    <source>
        <strain evidence="6 7">NLAE-zl-C242</strain>
    </source>
</reference>
<dbReference type="InterPro" id="IPR036388">
    <property type="entry name" value="WH-like_DNA-bd_sf"/>
</dbReference>
<dbReference type="AlphaFoldDB" id="A0A2Y9BFI7"/>
<dbReference type="Gene3D" id="1.10.10.10">
    <property type="entry name" value="Winged helix-like DNA-binding domain superfamily/Winged helix DNA-binding domain"/>
    <property type="match status" value="1"/>
</dbReference>
<evidence type="ECO:0000256" key="2">
    <source>
        <dbReference type="ARBA" id="ARBA00023125"/>
    </source>
</evidence>
<dbReference type="Pfam" id="PF01380">
    <property type="entry name" value="SIS"/>
    <property type="match status" value="1"/>
</dbReference>
<dbReference type="PROSITE" id="PS51071">
    <property type="entry name" value="HTH_RPIR"/>
    <property type="match status" value="1"/>
</dbReference>
<dbReference type="GO" id="GO:0003700">
    <property type="term" value="F:DNA-binding transcription factor activity"/>
    <property type="evidence" value="ECO:0007669"/>
    <property type="project" value="InterPro"/>
</dbReference>
<keyword evidence="2" id="KW-0238">DNA-binding</keyword>
<evidence type="ECO:0000313" key="6">
    <source>
        <dbReference type="EMBL" id="PWJ28511.1"/>
    </source>
</evidence>
<keyword evidence="1" id="KW-0805">Transcription regulation</keyword>
<evidence type="ECO:0000259" key="5">
    <source>
        <dbReference type="PROSITE" id="PS51464"/>
    </source>
</evidence>